<dbReference type="Proteomes" id="UP000292082">
    <property type="component" value="Unassembled WGS sequence"/>
</dbReference>
<accession>A0A4V2K9D4</accession>
<organism evidence="1 2">
    <name type="scientific">Dichomitus squalens</name>
    <dbReference type="NCBI Taxonomy" id="114155"/>
    <lineage>
        <taxon>Eukaryota</taxon>
        <taxon>Fungi</taxon>
        <taxon>Dikarya</taxon>
        <taxon>Basidiomycota</taxon>
        <taxon>Agaricomycotina</taxon>
        <taxon>Agaricomycetes</taxon>
        <taxon>Polyporales</taxon>
        <taxon>Polyporaceae</taxon>
        <taxon>Dichomitus</taxon>
    </lineage>
</organism>
<dbReference type="EMBL" id="ML145089">
    <property type="protein sequence ID" value="TBU63458.1"/>
    <property type="molecule type" value="Genomic_DNA"/>
</dbReference>
<keyword evidence="2" id="KW-1185">Reference proteome</keyword>
<name>A0A4V2K9D4_9APHY</name>
<reference evidence="1 2" key="1">
    <citation type="submission" date="2019-01" db="EMBL/GenBank/DDBJ databases">
        <title>Draft genome sequences of three monokaryotic isolates of the white-rot basidiomycete fungus Dichomitus squalens.</title>
        <authorList>
            <consortium name="DOE Joint Genome Institute"/>
            <person name="Lopez S.C."/>
            <person name="Andreopoulos B."/>
            <person name="Pangilinan J."/>
            <person name="Lipzen A."/>
            <person name="Riley R."/>
            <person name="Ahrendt S."/>
            <person name="Ng V."/>
            <person name="Barry K."/>
            <person name="Daum C."/>
            <person name="Grigoriev I.V."/>
            <person name="Hilden K.S."/>
            <person name="Makela M.R."/>
            <person name="de Vries R.P."/>
        </authorList>
    </citation>
    <scope>NUCLEOTIDE SEQUENCE [LARGE SCALE GENOMIC DNA]</scope>
    <source>
        <strain evidence="1 2">CBS 464.89</strain>
    </source>
</reference>
<sequence>MAPSRRLRLLVPSLFEFPKHLELFPNLLTSLGSDDECATSTSRAQQILSAASITAAEDIPFRQERPRPAQGGERISEGFLMRLGRSECLWRFRFAADELIELAAALRLPPIFRTPASGYAVPRLEAITLTCARLARPGDIYDLVKEYDRSAAAISEIVNHTICLIDVAWAHLLDFDHNHLLAPQRLSEYASAIRNAGAPMSTVWGFIDCTLRRISRPTWFQRAAYSGYKKYHALKYQAVMIPNVRKVCSTSRCR</sequence>
<gene>
    <name evidence="1" type="ORF">BD310DRAFT_580047</name>
</gene>
<protein>
    <submittedName>
        <fullName evidence="1">Uncharacterized protein</fullName>
    </submittedName>
</protein>
<proteinExistence type="predicted"/>
<evidence type="ECO:0000313" key="1">
    <source>
        <dbReference type="EMBL" id="TBU63458.1"/>
    </source>
</evidence>
<dbReference type="AlphaFoldDB" id="A0A4V2K9D4"/>
<evidence type="ECO:0000313" key="2">
    <source>
        <dbReference type="Proteomes" id="UP000292082"/>
    </source>
</evidence>